<keyword evidence="2" id="KW-1185">Reference proteome</keyword>
<dbReference type="AlphaFoldDB" id="A0A916XHR3"/>
<protein>
    <submittedName>
        <fullName evidence="1">Uncharacterized protein</fullName>
    </submittedName>
</protein>
<evidence type="ECO:0000313" key="1">
    <source>
        <dbReference type="EMBL" id="GGC74131.1"/>
    </source>
</evidence>
<dbReference type="RefSeq" id="WP_188627718.1">
    <property type="nucleotide sequence ID" value="NZ_BMIL01000011.1"/>
</dbReference>
<dbReference type="EMBL" id="BMIL01000011">
    <property type="protein sequence ID" value="GGC74131.1"/>
    <property type="molecule type" value="Genomic_DNA"/>
</dbReference>
<evidence type="ECO:0000313" key="2">
    <source>
        <dbReference type="Proteomes" id="UP000651668"/>
    </source>
</evidence>
<gene>
    <name evidence="1" type="ORF">GCM10011387_29720</name>
</gene>
<proteinExistence type="predicted"/>
<reference evidence="1" key="1">
    <citation type="journal article" date="2014" name="Int. J. Syst. Evol. Microbiol.">
        <title>Complete genome sequence of Corynebacterium casei LMG S-19264T (=DSM 44701T), isolated from a smear-ripened cheese.</title>
        <authorList>
            <consortium name="US DOE Joint Genome Institute (JGI-PGF)"/>
            <person name="Walter F."/>
            <person name="Albersmeier A."/>
            <person name="Kalinowski J."/>
            <person name="Ruckert C."/>
        </authorList>
    </citation>
    <scope>NUCLEOTIDE SEQUENCE</scope>
    <source>
        <strain evidence="1">CGMCC 1.15343</strain>
    </source>
</reference>
<dbReference type="Gene3D" id="3.40.50.1820">
    <property type="entry name" value="alpha/beta hydrolase"/>
    <property type="match status" value="1"/>
</dbReference>
<reference evidence="1" key="2">
    <citation type="submission" date="2020-09" db="EMBL/GenBank/DDBJ databases">
        <authorList>
            <person name="Sun Q."/>
            <person name="Zhou Y."/>
        </authorList>
    </citation>
    <scope>NUCLEOTIDE SEQUENCE</scope>
    <source>
        <strain evidence="1">CGMCC 1.15343</strain>
    </source>
</reference>
<dbReference type="Proteomes" id="UP000651668">
    <property type="component" value="Unassembled WGS sequence"/>
</dbReference>
<accession>A0A916XHR3</accession>
<name>A0A916XHR3_9SPHI</name>
<comment type="caution">
    <text evidence="1">The sequence shown here is derived from an EMBL/GenBank/DDBJ whole genome shotgun (WGS) entry which is preliminary data.</text>
</comment>
<organism evidence="1 2">
    <name type="scientific">Pedobacter quisquiliarum</name>
    <dbReference type="NCBI Taxonomy" id="1834438"/>
    <lineage>
        <taxon>Bacteria</taxon>
        <taxon>Pseudomonadati</taxon>
        <taxon>Bacteroidota</taxon>
        <taxon>Sphingobacteriia</taxon>
        <taxon>Sphingobacteriales</taxon>
        <taxon>Sphingobacteriaceae</taxon>
        <taxon>Pedobacter</taxon>
    </lineage>
</organism>
<sequence length="48" mass="5682">MFNSYVSLDGALWWNEANVVKEAKSLLSRNNYKGKTLYMAWPIVWKEE</sequence>
<dbReference type="InterPro" id="IPR029058">
    <property type="entry name" value="AB_hydrolase_fold"/>
</dbReference>